<dbReference type="AlphaFoldDB" id="A0A0A9C1U5"/>
<feature type="compositionally biased region" description="Basic and acidic residues" evidence="1">
    <location>
        <begin position="1"/>
        <end position="11"/>
    </location>
</feature>
<accession>A0A0A9C1U5</accession>
<protein>
    <submittedName>
        <fullName evidence="2">Uncharacterized protein</fullName>
    </submittedName>
</protein>
<reference evidence="2" key="1">
    <citation type="submission" date="2014-09" db="EMBL/GenBank/DDBJ databases">
        <authorList>
            <person name="Magalhaes I.L.F."/>
            <person name="Oliveira U."/>
            <person name="Santos F.R."/>
            <person name="Vidigal T.H.D.A."/>
            <person name="Brescovit A.D."/>
            <person name="Santos A.J."/>
        </authorList>
    </citation>
    <scope>NUCLEOTIDE SEQUENCE</scope>
    <source>
        <tissue evidence="2">Shoot tissue taken approximately 20 cm above the soil surface</tissue>
    </source>
</reference>
<sequence length="36" mass="3938">MVVAGREEQRPVGDPVVTDSRRERYGAPFTGDGVPH</sequence>
<evidence type="ECO:0000256" key="1">
    <source>
        <dbReference type="SAM" id="MobiDB-lite"/>
    </source>
</evidence>
<dbReference type="EMBL" id="GBRH01229462">
    <property type="protein sequence ID" value="JAD68433.1"/>
    <property type="molecule type" value="Transcribed_RNA"/>
</dbReference>
<organism evidence="2">
    <name type="scientific">Arundo donax</name>
    <name type="common">Giant reed</name>
    <name type="synonym">Donax arundinaceus</name>
    <dbReference type="NCBI Taxonomy" id="35708"/>
    <lineage>
        <taxon>Eukaryota</taxon>
        <taxon>Viridiplantae</taxon>
        <taxon>Streptophyta</taxon>
        <taxon>Embryophyta</taxon>
        <taxon>Tracheophyta</taxon>
        <taxon>Spermatophyta</taxon>
        <taxon>Magnoliopsida</taxon>
        <taxon>Liliopsida</taxon>
        <taxon>Poales</taxon>
        <taxon>Poaceae</taxon>
        <taxon>PACMAD clade</taxon>
        <taxon>Arundinoideae</taxon>
        <taxon>Arundineae</taxon>
        <taxon>Arundo</taxon>
    </lineage>
</organism>
<proteinExistence type="predicted"/>
<name>A0A0A9C1U5_ARUDO</name>
<feature type="region of interest" description="Disordered" evidence="1">
    <location>
        <begin position="1"/>
        <end position="36"/>
    </location>
</feature>
<evidence type="ECO:0000313" key="2">
    <source>
        <dbReference type="EMBL" id="JAD68433.1"/>
    </source>
</evidence>
<reference evidence="2" key="2">
    <citation type="journal article" date="2015" name="Data Brief">
        <title>Shoot transcriptome of the giant reed, Arundo donax.</title>
        <authorList>
            <person name="Barrero R.A."/>
            <person name="Guerrero F.D."/>
            <person name="Moolhuijzen P."/>
            <person name="Goolsby J.A."/>
            <person name="Tidwell J."/>
            <person name="Bellgard S.E."/>
            <person name="Bellgard M.I."/>
        </authorList>
    </citation>
    <scope>NUCLEOTIDE SEQUENCE</scope>
    <source>
        <tissue evidence="2">Shoot tissue taken approximately 20 cm above the soil surface</tissue>
    </source>
</reference>